<protein>
    <recommendedName>
        <fullName evidence="7">Cardiolipin synthase N-terminal domain-containing protein</fullName>
    </recommendedName>
</protein>
<evidence type="ECO:0000256" key="4">
    <source>
        <dbReference type="ARBA" id="ARBA00022989"/>
    </source>
</evidence>
<keyword evidence="5 6" id="KW-0472">Membrane</keyword>
<evidence type="ECO:0000256" key="2">
    <source>
        <dbReference type="ARBA" id="ARBA00022475"/>
    </source>
</evidence>
<name>D0ME82_RHOM4</name>
<keyword evidence="4 6" id="KW-1133">Transmembrane helix</keyword>
<reference evidence="8 9" key="1">
    <citation type="journal article" date="2009" name="Stand. Genomic Sci.">
        <title>Complete genome sequence of Rhodothermus marinus type strain (R-10).</title>
        <authorList>
            <person name="Nolan M."/>
            <person name="Tindall B.J."/>
            <person name="Pomrenke H."/>
            <person name="Lapidus A."/>
            <person name="Copeland A."/>
            <person name="Glavina Del Rio T."/>
            <person name="Lucas S."/>
            <person name="Chen F."/>
            <person name="Tice H."/>
            <person name="Cheng J.F."/>
            <person name="Saunders E."/>
            <person name="Han C."/>
            <person name="Bruce D."/>
            <person name="Goodwin L."/>
            <person name="Chain P."/>
            <person name="Pitluck S."/>
            <person name="Ovchinikova G."/>
            <person name="Pati A."/>
            <person name="Ivanova N."/>
            <person name="Mavromatis K."/>
            <person name="Chen A."/>
            <person name="Palaniappan K."/>
            <person name="Land M."/>
            <person name="Hauser L."/>
            <person name="Chang Y.J."/>
            <person name="Jeffries C.D."/>
            <person name="Brettin T."/>
            <person name="Goker M."/>
            <person name="Bristow J."/>
            <person name="Eisen J.A."/>
            <person name="Markowitz V."/>
            <person name="Hugenholtz P."/>
            <person name="Kyrpides N.C."/>
            <person name="Klenk H.P."/>
            <person name="Detter J.C."/>
        </authorList>
    </citation>
    <scope>NUCLEOTIDE SEQUENCE [LARGE SCALE GENOMIC DNA]</scope>
    <source>
        <strain evidence="9">ATCC 43812 / DSM 4252 / R-10</strain>
    </source>
</reference>
<dbReference type="RefSeq" id="WP_012842918.1">
    <property type="nucleotide sequence ID" value="NC_013501.1"/>
</dbReference>
<comment type="subcellular location">
    <subcellularLocation>
        <location evidence="1">Cell membrane</location>
        <topology evidence="1">Multi-pass membrane protein</topology>
    </subcellularLocation>
</comment>
<dbReference type="HOGENOM" id="CLU_184536_0_0_10"/>
<evidence type="ECO:0000256" key="1">
    <source>
        <dbReference type="ARBA" id="ARBA00004651"/>
    </source>
</evidence>
<dbReference type="GO" id="GO:0005886">
    <property type="term" value="C:plasma membrane"/>
    <property type="evidence" value="ECO:0007669"/>
    <property type="project" value="UniProtKB-SubCell"/>
</dbReference>
<feature type="transmembrane region" description="Helical" evidence="6">
    <location>
        <begin position="64"/>
        <end position="83"/>
    </location>
</feature>
<dbReference type="Pfam" id="PF13396">
    <property type="entry name" value="PLDc_N"/>
    <property type="match status" value="1"/>
</dbReference>
<evidence type="ECO:0000256" key="3">
    <source>
        <dbReference type="ARBA" id="ARBA00022692"/>
    </source>
</evidence>
<dbReference type="STRING" id="518766.Rmar_0402"/>
<sequence length="85" mass="9369">MRRLPALLLLGASALLLAGCGPNLIDRLQNFWALGFCGTVIVVLDILALIELANSQREFSSKALWALLIIFFPVGGLILYYFFGR</sequence>
<dbReference type="eggNOG" id="ENOG5030T1E">
    <property type="taxonomic scope" value="Bacteria"/>
</dbReference>
<feature type="transmembrane region" description="Helical" evidence="6">
    <location>
        <begin position="30"/>
        <end position="52"/>
    </location>
</feature>
<accession>D0ME82</accession>
<dbReference type="InterPro" id="IPR027379">
    <property type="entry name" value="CLS_N"/>
</dbReference>
<dbReference type="Proteomes" id="UP000002221">
    <property type="component" value="Chromosome"/>
</dbReference>
<evidence type="ECO:0000313" key="8">
    <source>
        <dbReference type="EMBL" id="ACY47306.1"/>
    </source>
</evidence>
<feature type="domain" description="Cardiolipin synthase N-terminal" evidence="7">
    <location>
        <begin position="43"/>
        <end position="85"/>
    </location>
</feature>
<dbReference type="OrthoDB" id="1496160at2"/>
<keyword evidence="2" id="KW-1003">Cell membrane</keyword>
<keyword evidence="9" id="KW-1185">Reference proteome</keyword>
<dbReference type="KEGG" id="rmr:Rmar_0402"/>
<evidence type="ECO:0000259" key="7">
    <source>
        <dbReference type="Pfam" id="PF13396"/>
    </source>
</evidence>
<dbReference type="AlphaFoldDB" id="D0ME82"/>
<gene>
    <name evidence="8" type="ordered locus">Rmar_0402</name>
</gene>
<dbReference type="EMBL" id="CP001807">
    <property type="protein sequence ID" value="ACY47306.1"/>
    <property type="molecule type" value="Genomic_DNA"/>
</dbReference>
<dbReference type="PROSITE" id="PS51257">
    <property type="entry name" value="PROKAR_LIPOPROTEIN"/>
    <property type="match status" value="1"/>
</dbReference>
<organism evidence="8 9">
    <name type="scientific">Rhodothermus marinus (strain ATCC 43812 / DSM 4252 / R-10)</name>
    <name type="common">Rhodothermus obamensis</name>
    <dbReference type="NCBI Taxonomy" id="518766"/>
    <lineage>
        <taxon>Bacteria</taxon>
        <taxon>Pseudomonadati</taxon>
        <taxon>Rhodothermota</taxon>
        <taxon>Rhodothermia</taxon>
        <taxon>Rhodothermales</taxon>
        <taxon>Rhodothermaceae</taxon>
        <taxon>Rhodothermus</taxon>
    </lineage>
</organism>
<evidence type="ECO:0000256" key="5">
    <source>
        <dbReference type="ARBA" id="ARBA00023136"/>
    </source>
</evidence>
<proteinExistence type="predicted"/>
<keyword evidence="3 6" id="KW-0812">Transmembrane</keyword>
<evidence type="ECO:0000256" key="6">
    <source>
        <dbReference type="SAM" id="Phobius"/>
    </source>
</evidence>
<evidence type="ECO:0000313" key="9">
    <source>
        <dbReference type="Proteomes" id="UP000002221"/>
    </source>
</evidence>